<dbReference type="InterPro" id="IPR050196">
    <property type="entry name" value="Cytochrome_P450_Monoox"/>
</dbReference>
<keyword evidence="3 8" id="KW-0349">Heme</keyword>
<evidence type="ECO:0000256" key="7">
    <source>
        <dbReference type="ARBA" id="ARBA00023033"/>
    </source>
</evidence>
<organism evidence="11">
    <name type="scientific">Thrips palmi</name>
    <name type="common">Melon thrips</name>
    <dbReference type="NCBI Taxonomy" id="161013"/>
    <lineage>
        <taxon>Eukaryota</taxon>
        <taxon>Metazoa</taxon>
        <taxon>Ecdysozoa</taxon>
        <taxon>Arthropoda</taxon>
        <taxon>Hexapoda</taxon>
        <taxon>Insecta</taxon>
        <taxon>Pterygota</taxon>
        <taxon>Neoptera</taxon>
        <taxon>Paraneoptera</taxon>
        <taxon>Thysanoptera</taxon>
        <taxon>Terebrantia</taxon>
        <taxon>Thripoidea</taxon>
        <taxon>Thripidae</taxon>
        <taxon>Thrips</taxon>
    </lineage>
</organism>
<dbReference type="InterPro" id="IPR017972">
    <property type="entry name" value="Cyt_P450_CS"/>
</dbReference>
<dbReference type="InterPro" id="IPR002401">
    <property type="entry name" value="Cyt_P450_E_grp-I"/>
</dbReference>
<feature type="binding site" description="axial binding residue" evidence="8">
    <location>
        <position position="425"/>
    </location>
    <ligand>
        <name>heme</name>
        <dbReference type="ChEBI" id="CHEBI:30413"/>
    </ligand>
    <ligandPart>
        <name>Fe</name>
        <dbReference type="ChEBI" id="CHEBI:18248"/>
    </ligandPart>
</feature>
<dbReference type="KEGG" id="tpal:117644669"/>
<keyword evidence="6 8" id="KW-0408">Iron</keyword>
<evidence type="ECO:0000256" key="5">
    <source>
        <dbReference type="ARBA" id="ARBA00023002"/>
    </source>
</evidence>
<evidence type="ECO:0000256" key="6">
    <source>
        <dbReference type="ARBA" id="ARBA00023004"/>
    </source>
</evidence>
<dbReference type="Pfam" id="PF00067">
    <property type="entry name" value="p450"/>
    <property type="match status" value="1"/>
</dbReference>
<evidence type="ECO:0000256" key="2">
    <source>
        <dbReference type="ARBA" id="ARBA00010617"/>
    </source>
</evidence>
<reference evidence="11" key="1">
    <citation type="submission" date="2025-08" db="UniProtKB">
        <authorList>
            <consortium name="RefSeq"/>
        </authorList>
    </citation>
    <scope>IDENTIFICATION</scope>
    <source>
        <tissue evidence="11">Total insect</tissue>
    </source>
</reference>
<dbReference type="PANTHER" id="PTHR24291:SF50">
    <property type="entry name" value="BIFUNCTIONAL ALBAFLAVENONE MONOOXYGENASE_TERPENE SYNTHASE"/>
    <property type="match status" value="1"/>
</dbReference>
<evidence type="ECO:0000313" key="11">
    <source>
        <dbReference type="RefSeq" id="XP_034240172.1"/>
    </source>
</evidence>
<dbReference type="InParanoid" id="A0A6P8Z0T0"/>
<dbReference type="GO" id="GO:0004497">
    <property type="term" value="F:monooxygenase activity"/>
    <property type="evidence" value="ECO:0007669"/>
    <property type="project" value="UniProtKB-KW"/>
</dbReference>
<keyword evidence="10" id="KW-1185">Reference proteome</keyword>
<keyword evidence="5 9" id="KW-0560">Oxidoreductase</keyword>
<keyword evidence="4 8" id="KW-0479">Metal-binding</keyword>
<dbReference type="GO" id="GO:0020037">
    <property type="term" value="F:heme binding"/>
    <property type="evidence" value="ECO:0007669"/>
    <property type="project" value="InterPro"/>
</dbReference>
<keyword evidence="7 9" id="KW-0503">Monooxygenase</keyword>
<dbReference type="OrthoDB" id="1470350at2759"/>
<dbReference type="PROSITE" id="PS00086">
    <property type="entry name" value="CYTOCHROME_P450"/>
    <property type="match status" value="1"/>
</dbReference>
<evidence type="ECO:0000256" key="1">
    <source>
        <dbReference type="ARBA" id="ARBA00001971"/>
    </source>
</evidence>
<accession>A0A6P8Z0T0</accession>
<evidence type="ECO:0000256" key="8">
    <source>
        <dbReference type="PIRSR" id="PIRSR602401-1"/>
    </source>
</evidence>
<dbReference type="Gene3D" id="1.10.630.10">
    <property type="entry name" value="Cytochrome P450"/>
    <property type="match status" value="1"/>
</dbReference>
<dbReference type="InterPro" id="IPR001128">
    <property type="entry name" value="Cyt_P450"/>
</dbReference>
<dbReference type="SUPFAM" id="SSF48264">
    <property type="entry name" value="Cytochrome P450"/>
    <property type="match status" value="1"/>
</dbReference>
<comment type="similarity">
    <text evidence="2 9">Belongs to the cytochrome P450 family.</text>
</comment>
<evidence type="ECO:0000256" key="3">
    <source>
        <dbReference type="ARBA" id="ARBA00022617"/>
    </source>
</evidence>
<dbReference type="AlphaFoldDB" id="A0A6P8Z0T0"/>
<comment type="cofactor">
    <cofactor evidence="1 8">
        <name>heme</name>
        <dbReference type="ChEBI" id="CHEBI:30413"/>
    </cofactor>
</comment>
<proteinExistence type="inferred from homology"/>
<gene>
    <name evidence="11" type="primary">LOC117644669</name>
</gene>
<sequence length="487" mass="55008">ALVRAALSYAEFRKLELAIPGPFSLPVLGNALTFATVTQNNILETCLRVIGGRRELCRMSLFNHLVVVASDPEDIAQVLKRKEFNDKAQFFYGFIRAIAAKGLLQINGPDWKVHRSALEPALAKDVIERYIDVFSEEADRFSKSIPREVLDVHKALALPLVRIFTRTSMMTDDLDSADEQRLRDSVQLLDQCLAAVNARSFSPWLWPDFVFNRTSMGRSLKRQLANMREYVDASIVQRRLQAVRDAKVCDVALARKQILLDKMLQSEAFSDQDMMDEIVTFLSGSTDTSIATLSFAFKMMSISPEIQDRVRAEVDDVLGVGADARCVDLHDLPRLQYVEQVIRETMRILPPSPFLARQVYQQTELAGKTIPANSTLVVNIHGAHHDPEHWPDPWRFEPERFADFAPGKSHHPCAFMPFSAGPRRCPASLYAMMSLKIMFATVMRDHVVEPVDDGIREAKDFKLTFNVTARIVGGTWVRFRPRSSLAG</sequence>
<dbReference type="PRINTS" id="PR00463">
    <property type="entry name" value="EP450I"/>
</dbReference>
<dbReference type="InterPro" id="IPR036396">
    <property type="entry name" value="Cyt_P450_sf"/>
</dbReference>
<dbReference type="RefSeq" id="XP_034240172.1">
    <property type="nucleotide sequence ID" value="XM_034384281.1"/>
</dbReference>
<evidence type="ECO:0000256" key="9">
    <source>
        <dbReference type="RuleBase" id="RU000461"/>
    </source>
</evidence>
<dbReference type="GO" id="GO:0016705">
    <property type="term" value="F:oxidoreductase activity, acting on paired donors, with incorporation or reduction of molecular oxygen"/>
    <property type="evidence" value="ECO:0007669"/>
    <property type="project" value="InterPro"/>
</dbReference>
<dbReference type="GO" id="GO:0005506">
    <property type="term" value="F:iron ion binding"/>
    <property type="evidence" value="ECO:0007669"/>
    <property type="project" value="InterPro"/>
</dbReference>
<evidence type="ECO:0000313" key="10">
    <source>
        <dbReference type="Proteomes" id="UP000515158"/>
    </source>
</evidence>
<dbReference type="Proteomes" id="UP000515158">
    <property type="component" value="Unplaced"/>
</dbReference>
<name>A0A6P8Z0T0_THRPL</name>
<protein>
    <submittedName>
        <fullName evidence="11">Probable cytochrome P450 4aa1</fullName>
    </submittedName>
</protein>
<dbReference type="GeneID" id="117644669"/>
<feature type="non-terminal residue" evidence="11">
    <location>
        <position position="1"/>
    </location>
</feature>
<dbReference type="PANTHER" id="PTHR24291">
    <property type="entry name" value="CYTOCHROME P450 FAMILY 4"/>
    <property type="match status" value="1"/>
</dbReference>
<evidence type="ECO:0000256" key="4">
    <source>
        <dbReference type="ARBA" id="ARBA00022723"/>
    </source>
</evidence>
<dbReference type="PRINTS" id="PR00385">
    <property type="entry name" value="P450"/>
</dbReference>